<protein>
    <submittedName>
        <fullName evidence="1">Arsenical resistance operon trans-acting repressor ArsD</fullName>
    </submittedName>
</protein>
<dbReference type="Proteomes" id="UP000239735">
    <property type="component" value="Unassembled WGS sequence"/>
</dbReference>
<dbReference type="AlphaFoldDB" id="A0A2N9L3K7"/>
<organism evidence="1 2">
    <name type="scientific">Candidatus Sulfuritelmatomonas gaucii</name>
    <dbReference type="NCBI Taxonomy" id="2043161"/>
    <lineage>
        <taxon>Bacteria</taxon>
        <taxon>Pseudomonadati</taxon>
        <taxon>Acidobacteriota</taxon>
        <taxon>Terriglobia</taxon>
        <taxon>Terriglobales</taxon>
        <taxon>Acidobacteriaceae</taxon>
        <taxon>Candidatus Sulfuritelmatomonas</taxon>
    </lineage>
</organism>
<sequence>MTKLQIFDPAMCCSTGVCGPSVDPSLPRFAADVEWLKTKGVEVERYNLAQQVGAFTSNATVKSTLNAKGTECLPLILVDGSIVAEGSYPTRRDLARFAGVPYEESPTILRVKEQSSLVTLGGVQRKDGR</sequence>
<dbReference type="OrthoDB" id="9801358at2"/>
<accession>A0A2N9L3K7</accession>
<evidence type="ECO:0000313" key="2">
    <source>
        <dbReference type="Proteomes" id="UP000239735"/>
    </source>
</evidence>
<dbReference type="Pfam" id="PF06953">
    <property type="entry name" value="ArsD"/>
    <property type="match status" value="1"/>
</dbReference>
<proteinExistence type="predicted"/>
<dbReference type="GO" id="GO:0046685">
    <property type="term" value="P:response to arsenic-containing substance"/>
    <property type="evidence" value="ECO:0007669"/>
    <property type="project" value="InterPro"/>
</dbReference>
<gene>
    <name evidence="1" type="primary">arsD</name>
    <name evidence="1" type="ORF">SBA5_1130002</name>
</gene>
<dbReference type="GO" id="GO:0003677">
    <property type="term" value="F:DNA binding"/>
    <property type="evidence" value="ECO:0007669"/>
    <property type="project" value="InterPro"/>
</dbReference>
<dbReference type="EMBL" id="OKRB01000017">
    <property type="protein sequence ID" value="SPE17868.1"/>
    <property type="molecule type" value="Genomic_DNA"/>
</dbReference>
<dbReference type="GO" id="GO:0045892">
    <property type="term" value="P:negative regulation of DNA-templated transcription"/>
    <property type="evidence" value="ECO:0007669"/>
    <property type="project" value="InterPro"/>
</dbReference>
<dbReference type="NCBIfam" id="NF033727">
    <property type="entry name" value="chaperon_ArsD"/>
    <property type="match status" value="1"/>
</dbReference>
<reference evidence="2" key="1">
    <citation type="submission" date="2018-02" db="EMBL/GenBank/DDBJ databases">
        <authorList>
            <person name="Hausmann B."/>
        </authorList>
    </citation>
    <scope>NUCLEOTIDE SEQUENCE [LARGE SCALE GENOMIC DNA]</scope>
    <source>
        <strain evidence="2">Peat soil MAG SbA5</strain>
    </source>
</reference>
<evidence type="ECO:0000313" key="1">
    <source>
        <dbReference type="EMBL" id="SPE17868.1"/>
    </source>
</evidence>
<dbReference type="InterPro" id="IPR010712">
    <property type="entry name" value="Arsenical-R_ArsD"/>
</dbReference>
<name>A0A2N9L3K7_9BACT</name>
<dbReference type="Gene3D" id="3.40.30.10">
    <property type="entry name" value="Glutaredoxin"/>
    <property type="match status" value="1"/>
</dbReference>